<evidence type="ECO:0000256" key="1">
    <source>
        <dbReference type="SAM" id="Phobius"/>
    </source>
</evidence>
<dbReference type="PANTHER" id="PTHR33115:SF56">
    <property type="entry name" value="OS05G0239400 PROTEIN"/>
    <property type="match status" value="1"/>
</dbReference>
<keyword evidence="1" id="KW-0472">Membrane</keyword>
<name>A0A9R0WIK4_TRITD</name>
<gene>
    <name evidence="2" type="ORF">TRITD_4Bv1G205980</name>
</gene>
<dbReference type="Gramene" id="TRITD4Bv1G205980.1">
    <property type="protein sequence ID" value="TRITD4Bv1G205980.1"/>
    <property type="gene ID" value="TRITD4Bv1G205980"/>
</dbReference>
<dbReference type="SUPFAM" id="SSF48371">
    <property type="entry name" value="ARM repeat"/>
    <property type="match status" value="1"/>
</dbReference>
<keyword evidence="3" id="KW-1185">Reference proteome</keyword>
<keyword evidence="1" id="KW-0812">Transmembrane</keyword>
<feature type="transmembrane region" description="Helical" evidence="1">
    <location>
        <begin position="134"/>
        <end position="154"/>
    </location>
</feature>
<dbReference type="InterPro" id="IPR016024">
    <property type="entry name" value="ARM-type_fold"/>
</dbReference>
<dbReference type="AlphaFoldDB" id="A0A9R0WIK4"/>
<dbReference type="PANTHER" id="PTHR33115">
    <property type="entry name" value="ARM REPEAT SUPERFAMILY PROTEIN"/>
    <property type="match status" value="1"/>
</dbReference>
<dbReference type="Proteomes" id="UP000324705">
    <property type="component" value="Chromosome 4B"/>
</dbReference>
<accession>A0A9R0WIK4</accession>
<evidence type="ECO:0000313" key="3">
    <source>
        <dbReference type="Proteomes" id="UP000324705"/>
    </source>
</evidence>
<feature type="transmembrane region" description="Helical" evidence="1">
    <location>
        <begin position="93"/>
        <end position="114"/>
    </location>
</feature>
<reference evidence="2 3" key="1">
    <citation type="submission" date="2017-09" db="EMBL/GenBank/DDBJ databases">
        <authorList>
            <consortium name="International Durum Wheat Genome Sequencing Consortium (IDWGSC)"/>
            <person name="Milanesi L."/>
        </authorList>
    </citation>
    <scope>NUCLEOTIDE SEQUENCE [LARGE SCALE GENOMIC DNA]</scope>
    <source>
        <strain evidence="3">cv. Svevo</strain>
    </source>
</reference>
<dbReference type="OMA" id="MSMEQIC"/>
<evidence type="ECO:0000313" key="2">
    <source>
        <dbReference type="EMBL" id="VAI11698.1"/>
    </source>
</evidence>
<proteinExistence type="predicted"/>
<sequence>MGALLVFVPIYTSVILCLANITKNRMLLEMRAGTIWDYVAADVYILRLTKGQNLIYGPNRRRRPWMIILLFFLKRMMTMCIVCTWLAVKIIGILCIATPIVAAGKYVALALSVARLVQGDYGDAGGDAANKAKLNAALIIFYVLAIFHSSYLIYRLFVSTFEPWMWVGKQYGFGDWGPKILWRYQYKTRVEYRKDGFLPNNWNLITFSVGLLESASPDDRLWGARVLDTFTRKAIPISMELLSSSQAIQNLIYMIGLTRTDNHESRERAARIVAGLASELRITQFPEILRCICCLFESCNQYNDSEDAHPSKNSEPTLDKTARKMSVETLEHSHHQEDAHLSLAIPEKTDHKQVMSLASGKVPNIKTLIQTLCVQLLHNWKIYYGVKYHYPYASKGTKELISQGLVILERLTQDEGNCIEIIRHQRLLSKITLPLSYQDLLNHGWEDHTWAEMLSRSLTVVSRLIRAGPGEDTTRLRHDMARNTVAVHNLMRILEVDNEGAFSEQHGLAIEILTELAYDDSFRKIAFDESTTMTEMLMKTLRRIFHEDSDNNGIVAKEEEEKDKRVRRKAGKALARLLLGVPSARDNSVALTSAPNVNDIYLLPKQDMVNLLTKETEEQSEDRKMLMSMLSLTMVICNKNVISADDFTRAIPDDAALVKKLKEIVEMLQDATTGGWRMLKLVCQVVIAVVQLKPSCTREFNEHNFKEALSKALAIMSGIDNCMIFAGNDREVPVKSLASLVKEAQELLAQEQGDIIST</sequence>
<organism evidence="2 3">
    <name type="scientific">Triticum turgidum subsp. durum</name>
    <name type="common">Durum wheat</name>
    <name type="synonym">Triticum durum</name>
    <dbReference type="NCBI Taxonomy" id="4567"/>
    <lineage>
        <taxon>Eukaryota</taxon>
        <taxon>Viridiplantae</taxon>
        <taxon>Streptophyta</taxon>
        <taxon>Embryophyta</taxon>
        <taxon>Tracheophyta</taxon>
        <taxon>Spermatophyta</taxon>
        <taxon>Magnoliopsida</taxon>
        <taxon>Liliopsida</taxon>
        <taxon>Poales</taxon>
        <taxon>Poaceae</taxon>
        <taxon>BOP clade</taxon>
        <taxon>Pooideae</taxon>
        <taxon>Triticodae</taxon>
        <taxon>Triticeae</taxon>
        <taxon>Triticinae</taxon>
        <taxon>Triticum</taxon>
    </lineage>
</organism>
<dbReference type="EMBL" id="LT934118">
    <property type="protein sequence ID" value="VAI11698.1"/>
    <property type="molecule type" value="Genomic_DNA"/>
</dbReference>
<feature type="transmembrane region" description="Helical" evidence="1">
    <location>
        <begin position="6"/>
        <end position="22"/>
    </location>
</feature>
<feature type="transmembrane region" description="Helical" evidence="1">
    <location>
        <begin position="65"/>
        <end position="87"/>
    </location>
</feature>
<protein>
    <submittedName>
        <fullName evidence="2">Uncharacterized protein</fullName>
    </submittedName>
</protein>
<keyword evidence="1" id="KW-1133">Transmembrane helix</keyword>